<dbReference type="SUPFAM" id="SSF64268">
    <property type="entry name" value="PX domain"/>
    <property type="match status" value="1"/>
</dbReference>
<dbReference type="GO" id="GO:0005829">
    <property type="term" value="C:cytosol"/>
    <property type="evidence" value="ECO:0007669"/>
    <property type="project" value="GOC"/>
</dbReference>
<feature type="region of interest" description="Disordered" evidence="10">
    <location>
        <begin position="1"/>
        <end position="80"/>
    </location>
</feature>
<dbReference type="Gene3D" id="1.20.1270.60">
    <property type="entry name" value="Arfaptin homology (AH) domain/BAR domain"/>
    <property type="match status" value="2"/>
</dbReference>
<evidence type="ECO:0000256" key="8">
    <source>
        <dbReference type="ARBA" id="ARBA00023136"/>
    </source>
</evidence>
<feature type="region of interest" description="Disordered" evidence="10">
    <location>
        <begin position="259"/>
        <end position="295"/>
    </location>
</feature>
<dbReference type="GO" id="GO:0035091">
    <property type="term" value="F:phosphatidylinositol binding"/>
    <property type="evidence" value="ECO:0007669"/>
    <property type="project" value="InterPro"/>
</dbReference>
<comment type="similarity">
    <text evidence="2">Belongs to the sorting nexin family.</text>
</comment>
<dbReference type="AlphaFoldDB" id="A0A8E2EB48"/>
<dbReference type="EMBL" id="KV744945">
    <property type="protein sequence ID" value="OCK80791.1"/>
    <property type="molecule type" value="Genomic_DNA"/>
</dbReference>
<dbReference type="GO" id="GO:0006914">
    <property type="term" value="P:autophagy"/>
    <property type="evidence" value="ECO:0007669"/>
    <property type="project" value="UniProtKB-KW"/>
</dbReference>
<dbReference type="PANTHER" id="PTHR46979">
    <property type="entry name" value="SORTING NEXIN-41"/>
    <property type="match status" value="1"/>
</dbReference>
<keyword evidence="3" id="KW-0813">Transport</keyword>
<dbReference type="OrthoDB" id="289314at2759"/>
<evidence type="ECO:0000256" key="1">
    <source>
        <dbReference type="ARBA" id="ARBA00004481"/>
    </source>
</evidence>
<dbReference type="GO" id="GO:0015031">
    <property type="term" value="P:protein transport"/>
    <property type="evidence" value="ECO:0007669"/>
    <property type="project" value="UniProtKB-KW"/>
</dbReference>
<gene>
    <name evidence="12" type="ORF">K432DRAFT_381880</name>
</gene>
<keyword evidence="5" id="KW-0653">Protein transport</keyword>
<reference evidence="12 13" key="1">
    <citation type="journal article" date="2016" name="Nat. Commun.">
        <title>Ectomycorrhizal ecology is imprinted in the genome of the dominant symbiotic fungus Cenococcum geophilum.</title>
        <authorList>
            <consortium name="DOE Joint Genome Institute"/>
            <person name="Peter M."/>
            <person name="Kohler A."/>
            <person name="Ohm R.A."/>
            <person name="Kuo A."/>
            <person name="Krutzmann J."/>
            <person name="Morin E."/>
            <person name="Arend M."/>
            <person name="Barry K.W."/>
            <person name="Binder M."/>
            <person name="Choi C."/>
            <person name="Clum A."/>
            <person name="Copeland A."/>
            <person name="Grisel N."/>
            <person name="Haridas S."/>
            <person name="Kipfer T."/>
            <person name="LaButti K."/>
            <person name="Lindquist E."/>
            <person name="Lipzen A."/>
            <person name="Maire R."/>
            <person name="Meier B."/>
            <person name="Mihaltcheva S."/>
            <person name="Molinier V."/>
            <person name="Murat C."/>
            <person name="Poggeler S."/>
            <person name="Quandt C.A."/>
            <person name="Sperisen C."/>
            <person name="Tritt A."/>
            <person name="Tisserant E."/>
            <person name="Crous P.W."/>
            <person name="Henrissat B."/>
            <person name="Nehls U."/>
            <person name="Egli S."/>
            <person name="Spatafora J.W."/>
            <person name="Grigoriev I.V."/>
            <person name="Martin F.M."/>
        </authorList>
    </citation>
    <scope>NUCLEOTIDE SEQUENCE [LARGE SCALE GENOMIC DNA]</scope>
    <source>
        <strain evidence="12 13">CBS 459.81</strain>
    </source>
</reference>
<keyword evidence="7" id="KW-0446">Lipid-binding</keyword>
<evidence type="ECO:0000256" key="3">
    <source>
        <dbReference type="ARBA" id="ARBA00022448"/>
    </source>
</evidence>
<accession>A0A8E2EB48</accession>
<keyword evidence="6" id="KW-0072">Autophagy</keyword>
<evidence type="ECO:0000256" key="2">
    <source>
        <dbReference type="ARBA" id="ARBA00010883"/>
    </source>
</evidence>
<dbReference type="InterPro" id="IPR027267">
    <property type="entry name" value="AH/BAR_dom_sf"/>
</dbReference>
<evidence type="ECO:0000256" key="10">
    <source>
        <dbReference type="SAM" id="MobiDB-lite"/>
    </source>
</evidence>
<protein>
    <submittedName>
        <fullName evidence="12">Sorting nexin-like protein-41</fullName>
    </submittedName>
</protein>
<dbReference type="SMART" id="SM00312">
    <property type="entry name" value="PX"/>
    <property type="match status" value="1"/>
</dbReference>
<evidence type="ECO:0000256" key="4">
    <source>
        <dbReference type="ARBA" id="ARBA00022753"/>
    </source>
</evidence>
<feature type="coiled-coil region" evidence="9">
    <location>
        <begin position="555"/>
        <end position="582"/>
    </location>
</feature>
<dbReference type="Pfam" id="PF00787">
    <property type="entry name" value="PX"/>
    <property type="match status" value="1"/>
</dbReference>
<sequence length="638" mass="71353">MWDDEDNNPYGSFARHDSNTSDTPHMSSPGGLPFRPATPPSNSSSPRNESPEFISQPRDMSDVDYDEDHQGETRVERKKGGYDSRIEQILYENPELPILITYAGKNLESGGSYIAYTIRTGDLEVRRRYSEFASLRATLVNLHPTLIIPPIPEKHTMADYAAKPTKAKEDAGIIELRKRMLAVFLNRCRRMKEVREDGVWWRFLDPNASWSEVLHTHPVASIPKQVLKAPPLDTANPTPAHSYLPVPSSSAKLKMTSATTISGTPTSPPSFAAQPSSAAHTTSGPQIFGRFPPSSQKLSEEDLDPYFVNFEASSKELETLLQGSLEKVNRRLLSHMQSWGEDMAELGARFNAFSLSEQSQSLAAAIEKIGQAVDSTYIATAELSSNLSANFAEPMRESAQFAGVVRNVLRFRVLKRVQEEMTKDELEKKKVLLDSLERSEMEARRLEQHLSGSVQTLPPGPRRSISSGSQRNSVERQRREEDTASIDSDFPPTHGDIQHPSASQGAPVQSEPASPTGHKKSPSGNFVTSKIFGRISHAFQGMADVDPERTRRDQIGKTREILVQLEQALEVAEKDTKDASNGVLKDLRRFQLEKEDDLKRYMIAFARCHMDWARRNQAAWEEAKVEVQNIEARATQEI</sequence>
<feature type="compositionally biased region" description="Basic and acidic residues" evidence="10">
    <location>
        <begin position="473"/>
        <end position="482"/>
    </location>
</feature>
<keyword evidence="9" id="KW-0175">Coiled coil</keyword>
<dbReference type="InterPro" id="IPR001683">
    <property type="entry name" value="PX_dom"/>
</dbReference>
<dbReference type="InterPro" id="IPR044106">
    <property type="entry name" value="PX_Snx41/Atg20"/>
</dbReference>
<feature type="region of interest" description="Disordered" evidence="10">
    <location>
        <begin position="443"/>
        <end position="527"/>
    </location>
</feature>
<feature type="compositionally biased region" description="Low complexity" evidence="10">
    <location>
        <begin position="40"/>
        <end position="52"/>
    </location>
</feature>
<feature type="compositionally biased region" description="Low complexity" evidence="10">
    <location>
        <begin position="259"/>
        <end position="279"/>
    </location>
</feature>
<dbReference type="Proteomes" id="UP000250266">
    <property type="component" value="Unassembled WGS sequence"/>
</dbReference>
<dbReference type="InterPro" id="IPR036871">
    <property type="entry name" value="PX_dom_sf"/>
</dbReference>
<evidence type="ECO:0000256" key="5">
    <source>
        <dbReference type="ARBA" id="ARBA00022927"/>
    </source>
</evidence>
<dbReference type="GO" id="GO:0042147">
    <property type="term" value="P:retrograde transport, endosome to Golgi"/>
    <property type="evidence" value="ECO:0007669"/>
    <property type="project" value="InterPro"/>
</dbReference>
<evidence type="ECO:0000256" key="7">
    <source>
        <dbReference type="ARBA" id="ARBA00023121"/>
    </source>
</evidence>
<dbReference type="InterPro" id="IPR051079">
    <property type="entry name" value="Sorting_Nexin_Autophagy"/>
</dbReference>
<dbReference type="GO" id="GO:0010008">
    <property type="term" value="C:endosome membrane"/>
    <property type="evidence" value="ECO:0007669"/>
    <property type="project" value="UniProtKB-SubCell"/>
</dbReference>
<comment type="subcellular location">
    <subcellularLocation>
        <location evidence="1">Endosome membrane</location>
        <topology evidence="1">Peripheral membrane protein</topology>
    </subcellularLocation>
</comment>
<dbReference type="Gene3D" id="3.30.1520.10">
    <property type="entry name" value="Phox-like domain"/>
    <property type="match status" value="1"/>
</dbReference>
<keyword evidence="8" id="KW-0472">Membrane</keyword>
<evidence type="ECO:0000313" key="12">
    <source>
        <dbReference type="EMBL" id="OCK80791.1"/>
    </source>
</evidence>
<evidence type="ECO:0000256" key="9">
    <source>
        <dbReference type="SAM" id="Coils"/>
    </source>
</evidence>
<evidence type="ECO:0000313" key="13">
    <source>
        <dbReference type="Proteomes" id="UP000250266"/>
    </source>
</evidence>
<dbReference type="PANTHER" id="PTHR46979:SF2">
    <property type="entry name" value="SORTING NEXIN-41"/>
    <property type="match status" value="1"/>
</dbReference>
<dbReference type="CDD" id="cd06867">
    <property type="entry name" value="PX_SNX41_42"/>
    <property type="match status" value="1"/>
</dbReference>
<organism evidence="12 13">
    <name type="scientific">Lepidopterella palustris CBS 459.81</name>
    <dbReference type="NCBI Taxonomy" id="1314670"/>
    <lineage>
        <taxon>Eukaryota</taxon>
        <taxon>Fungi</taxon>
        <taxon>Dikarya</taxon>
        <taxon>Ascomycota</taxon>
        <taxon>Pezizomycotina</taxon>
        <taxon>Dothideomycetes</taxon>
        <taxon>Pleosporomycetidae</taxon>
        <taxon>Mytilinidiales</taxon>
        <taxon>Argynnaceae</taxon>
        <taxon>Lepidopterella</taxon>
    </lineage>
</organism>
<feature type="compositionally biased region" description="Basic and acidic residues" evidence="10">
    <location>
        <begin position="68"/>
        <end position="80"/>
    </location>
</feature>
<feature type="domain" description="PX" evidence="11">
    <location>
        <begin position="92"/>
        <end position="211"/>
    </location>
</feature>
<evidence type="ECO:0000259" key="11">
    <source>
        <dbReference type="PROSITE" id="PS50195"/>
    </source>
</evidence>
<keyword evidence="4" id="KW-0967">Endosome</keyword>
<proteinExistence type="inferred from homology"/>
<dbReference type="PROSITE" id="PS50195">
    <property type="entry name" value="PX"/>
    <property type="match status" value="1"/>
</dbReference>
<keyword evidence="13" id="KW-1185">Reference proteome</keyword>
<evidence type="ECO:0000256" key="6">
    <source>
        <dbReference type="ARBA" id="ARBA00023006"/>
    </source>
</evidence>
<name>A0A8E2EB48_9PEZI</name>
<feature type="compositionally biased region" description="Polar residues" evidence="10">
    <location>
        <begin position="500"/>
        <end position="513"/>
    </location>
</feature>